<evidence type="ECO:0000313" key="6">
    <source>
        <dbReference type="Proteomes" id="UP000005096"/>
    </source>
</evidence>
<dbReference type="Proteomes" id="UP000005096">
    <property type="component" value="Chromosome"/>
</dbReference>
<dbReference type="SUPFAM" id="SSF74942">
    <property type="entry name" value="YhbC-like, C-terminal domain"/>
    <property type="match status" value="1"/>
</dbReference>
<feature type="domain" description="Ribosome maturation factor RimP N-terminal" evidence="4">
    <location>
        <begin position="15"/>
        <end position="83"/>
    </location>
</feature>
<keyword evidence="2 3" id="KW-0690">Ribosome biogenesis</keyword>
<comment type="function">
    <text evidence="3">Required for maturation of 30S ribosomal subunits.</text>
</comment>
<dbReference type="EMBL" id="CM001022">
    <property type="protein sequence ID" value="EFQ23788.1"/>
    <property type="molecule type" value="Genomic_DNA"/>
</dbReference>
<evidence type="ECO:0000256" key="2">
    <source>
        <dbReference type="ARBA" id="ARBA00022517"/>
    </source>
</evidence>
<dbReference type="CDD" id="cd01734">
    <property type="entry name" value="YlxS_C"/>
    <property type="match status" value="1"/>
</dbReference>
<sequence length="151" mass="17312">MTSPLRPPLEAEFRKLVGGLGYQCLALEKVREGGRLVLRLTLDVEGGISLQDCETAAREVNAFLDEHDEAFSEPFFLEVSSPGPERPLVRLEDYRRFRGEWIRISWKNGKKRVLCIDDVGEDGVVTLRSREGEVLQLPWTEIRRPRLHPEV</sequence>
<keyword evidence="1 3" id="KW-0963">Cytoplasm</keyword>
<dbReference type="STRING" id="584708.Apau_1367"/>
<proteinExistence type="inferred from homology"/>
<evidence type="ECO:0000256" key="3">
    <source>
        <dbReference type="HAMAP-Rule" id="MF_01077"/>
    </source>
</evidence>
<dbReference type="SUPFAM" id="SSF75420">
    <property type="entry name" value="YhbC-like, N-terminal domain"/>
    <property type="match status" value="1"/>
</dbReference>
<dbReference type="HAMAP" id="MF_01077">
    <property type="entry name" value="RimP"/>
    <property type="match status" value="1"/>
</dbReference>
<gene>
    <name evidence="3" type="primary">rimP</name>
    <name evidence="5" type="ORF">Apau_1367</name>
</gene>
<organism evidence="5 6">
    <name type="scientific">Aminomonas paucivorans DSM 12260</name>
    <dbReference type="NCBI Taxonomy" id="584708"/>
    <lineage>
        <taxon>Bacteria</taxon>
        <taxon>Thermotogati</taxon>
        <taxon>Synergistota</taxon>
        <taxon>Synergistia</taxon>
        <taxon>Synergistales</taxon>
        <taxon>Synergistaceae</taxon>
        <taxon>Aminomonas</taxon>
    </lineage>
</organism>
<dbReference type="InterPro" id="IPR028998">
    <property type="entry name" value="RimP_C"/>
</dbReference>
<dbReference type="GO" id="GO:0006412">
    <property type="term" value="P:translation"/>
    <property type="evidence" value="ECO:0007669"/>
    <property type="project" value="TreeGrafter"/>
</dbReference>
<dbReference type="InterPro" id="IPR003728">
    <property type="entry name" value="Ribosome_maturation_RimP"/>
</dbReference>
<comment type="similarity">
    <text evidence="3">Belongs to the RimP family.</text>
</comment>
<dbReference type="PaxDb" id="584708-Apau_1367"/>
<evidence type="ECO:0000313" key="5">
    <source>
        <dbReference type="EMBL" id="EFQ23788.1"/>
    </source>
</evidence>
<accession>E3CZK4</accession>
<dbReference type="InterPro" id="IPR028989">
    <property type="entry name" value="RimP_N"/>
</dbReference>
<dbReference type="Pfam" id="PF02576">
    <property type="entry name" value="RimP_N"/>
    <property type="match status" value="1"/>
</dbReference>
<evidence type="ECO:0000259" key="4">
    <source>
        <dbReference type="Pfam" id="PF02576"/>
    </source>
</evidence>
<reference evidence="5 6" key="1">
    <citation type="journal article" date="2010" name="Stand. Genomic Sci.">
        <title>Non-contiguous finished genome sequence of Aminomonas paucivorans type strain (GLU-3).</title>
        <authorList>
            <person name="Pitluck S."/>
            <person name="Yasawong M."/>
            <person name="Held B."/>
            <person name="Lapidus A."/>
            <person name="Nolan M."/>
            <person name="Copeland A."/>
            <person name="Lucas S."/>
            <person name="Del Rio T.G."/>
            <person name="Tice H."/>
            <person name="Cheng J.F."/>
            <person name="Chertkov O."/>
            <person name="Goodwin L."/>
            <person name="Tapia R."/>
            <person name="Han C."/>
            <person name="Liolios K."/>
            <person name="Ivanova N."/>
            <person name="Mavromatis K."/>
            <person name="Ovchinnikova G."/>
            <person name="Pati A."/>
            <person name="Chen A."/>
            <person name="Palaniappan K."/>
            <person name="Land M."/>
            <person name="Hauser L."/>
            <person name="Chang Y.J."/>
            <person name="Jeffries C.D."/>
            <person name="Pukall R."/>
            <person name="Spring S."/>
            <person name="Rohde M."/>
            <person name="Sikorski J."/>
            <person name="Goker M."/>
            <person name="Woyke T."/>
            <person name="Bristow J."/>
            <person name="Eisen J.A."/>
            <person name="Markowitz V."/>
            <person name="Hugenholtz P."/>
            <person name="Kyrpides N.C."/>
            <person name="Klenk H.P."/>
        </authorList>
    </citation>
    <scope>NUCLEOTIDE SEQUENCE [LARGE SCALE GENOMIC DNA]</scope>
    <source>
        <strain evidence="5 6">DSM 12260</strain>
    </source>
</reference>
<dbReference type="HOGENOM" id="CLU_070525_2_2_0"/>
<dbReference type="PANTHER" id="PTHR33867:SF1">
    <property type="entry name" value="RIBOSOME MATURATION FACTOR RIMP"/>
    <property type="match status" value="1"/>
</dbReference>
<protein>
    <recommendedName>
        <fullName evidence="3">Ribosome maturation factor RimP</fullName>
    </recommendedName>
</protein>
<dbReference type="InterPro" id="IPR036847">
    <property type="entry name" value="RimP_C_sf"/>
</dbReference>
<name>E3CZK4_9BACT</name>
<dbReference type="Gene3D" id="3.30.300.70">
    <property type="entry name" value="RimP-like superfamily, N-terminal"/>
    <property type="match status" value="1"/>
</dbReference>
<dbReference type="RefSeq" id="WP_006300992.1">
    <property type="nucleotide sequence ID" value="NZ_CM001022.1"/>
</dbReference>
<dbReference type="PANTHER" id="PTHR33867">
    <property type="entry name" value="RIBOSOME MATURATION FACTOR RIMP"/>
    <property type="match status" value="1"/>
</dbReference>
<keyword evidence="6" id="KW-1185">Reference proteome</keyword>
<evidence type="ECO:0000256" key="1">
    <source>
        <dbReference type="ARBA" id="ARBA00022490"/>
    </source>
</evidence>
<dbReference type="InterPro" id="IPR035956">
    <property type="entry name" value="RimP_N_sf"/>
</dbReference>
<comment type="subcellular location">
    <subcellularLocation>
        <location evidence="3">Cytoplasm</location>
    </subcellularLocation>
</comment>
<dbReference type="eggNOG" id="COG0779">
    <property type="taxonomic scope" value="Bacteria"/>
</dbReference>
<dbReference type="GO" id="GO:0005829">
    <property type="term" value="C:cytosol"/>
    <property type="evidence" value="ECO:0007669"/>
    <property type="project" value="TreeGrafter"/>
</dbReference>
<dbReference type="AlphaFoldDB" id="E3CZK4"/>
<dbReference type="GO" id="GO:0000028">
    <property type="term" value="P:ribosomal small subunit assembly"/>
    <property type="evidence" value="ECO:0007669"/>
    <property type="project" value="TreeGrafter"/>
</dbReference>